<feature type="domain" description="Aminoacyl-transfer RNA synthetases class-II family profile" evidence="10">
    <location>
        <begin position="176"/>
        <end position="406"/>
    </location>
</feature>
<protein>
    <recommendedName>
        <fullName evidence="2">serine--tRNA ligase</fullName>
        <ecNumber evidence="2">6.1.1.11</ecNumber>
    </recommendedName>
    <alternativeName>
        <fullName evidence="7">Seryl-tRNA synthetase</fullName>
    </alternativeName>
</protein>
<reference evidence="11" key="1">
    <citation type="submission" date="2020-11" db="EMBL/GenBank/DDBJ databases">
        <authorList>
            <person name="Tran Van P."/>
        </authorList>
    </citation>
    <scope>NUCLEOTIDE SEQUENCE</scope>
</reference>
<dbReference type="EMBL" id="OE000900">
    <property type="protein sequence ID" value="CAD7455402.1"/>
    <property type="molecule type" value="Genomic_DNA"/>
</dbReference>
<dbReference type="InterPro" id="IPR002314">
    <property type="entry name" value="aa-tRNA-synt_IIb"/>
</dbReference>
<dbReference type="Pfam" id="PF00587">
    <property type="entry name" value="tRNA-synt_2b"/>
    <property type="match status" value="1"/>
</dbReference>
<dbReference type="PANTHER" id="PTHR11778">
    <property type="entry name" value="SERYL-TRNA SYNTHETASE"/>
    <property type="match status" value="1"/>
</dbReference>
<gene>
    <name evidence="11" type="ORF">TTEB3V08_LOCUS3473</name>
</gene>
<dbReference type="AlphaFoldDB" id="A0A7R9IC77"/>
<accession>A0A7R9IC77</accession>
<dbReference type="GO" id="GO:0006434">
    <property type="term" value="P:seryl-tRNA aminoacylation"/>
    <property type="evidence" value="ECO:0007669"/>
    <property type="project" value="InterPro"/>
</dbReference>
<evidence type="ECO:0000256" key="6">
    <source>
        <dbReference type="ARBA" id="ARBA00023146"/>
    </source>
</evidence>
<dbReference type="InterPro" id="IPR045864">
    <property type="entry name" value="aa-tRNA-synth_II/BPL/LPL"/>
</dbReference>
<comment type="similarity">
    <text evidence="1">Belongs to the class-II aminoacyl-tRNA synthetase family. Type-1 seryl-tRNA synthetase subfamily.</text>
</comment>
<keyword evidence="4" id="KW-0547">Nucleotide-binding</keyword>
<evidence type="ECO:0000256" key="9">
    <source>
        <dbReference type="PIRSR" id="PIRSR001529-2"/>
    </source>
</evidence>
<evidence type="ECO:0000256" key="1">
    <source>
        <dbReference type="ARBA" id="ARBA00010728"/>
    </source>
</evidence>
<dbReference type="PIRSF" id="PIRSF001529">
    <property type="entry name" value="Ser-tRNA-synth_IIa"/>
    <property type="match status" value="1"/>
</dbReference>
<dbReference type="EC" id="6.1.1.11" evidence="2"/>
<feature type="binding site" evidence="8">
    <location>
        <position position="281"/>
    </location>
    <ligand>
        <name>L-serine</name>
        <dbReference type="ChEBI" id="CHEBI:33384"/>
    </ligand>
</feature>
<dbReference type="InterPro" id="IPR002317">
    <property type="entry name" value="Ser-tRNA-ligase_type_1"/>
</dbReference>
<name>A0A7R9IC77_9NEOP</name>
<dbReference type="SUPFAM" id="SSF55681">
    <property type="entry name" value="Class II aaRS and biotin synthetases"/>
    <property type="match status" value="1"/>
</dbReference>
<evidence type="ECO:0000256" key="7">
    <source>
        <dbReference type="ARBA" id="ARBA00031113"/>
    </source>
</evidence>
<feature type="site" description="Important for serine binding" evidence="8">
    <location>
        <position position="381"/>
    </location>
</feature>
<feature type="binding site" evidence="8">
    <location>
        <position position="379"/>
    </location>
    <ligand>
        <name>L-serine</name>
        <dbReference type="ChEBI" id="CHEBI:33384"/>
    </ligand>
</feature>
<evidence type="ECO:0000256" key="8">
    <source>
        <dbReference type="PIRSR" id="PIRSR001529-1"/>
    </source>
</evidence>
<dbReference type="PRINTS" id="PR00981">
    <property type="entry name" value="TRNASYNTHSER"/>
</dbReference>
<evidence type="ECO:0000313" key="11">
    <source>
        <dbReference type="EMBL" id="CAD7455402.1"/>
    </source>
</evidence>
<dbReference type="GO" id="GO:0005524">
    <property type="term" value="F:ATP binding"/>
    <property type="evidence" value="ECO:0007669"/>
    <property type="project" value="UniProtKB-KW"/>
</dbReference>
<feature type="binding site" evidence="9">
    <location>
        <begin position="274"/>
        <end position="277"/>
    </location>
    <ligand>
        <name>ATP</name>
        <dbReference type="ChEBI" id="CHEBI:30616"/>
    </ligand>
</feature>
<evidence type="ECO:0000259" key="10">
    <source>
        <dbReference type="PROSITE" id="PS50862"/>
    </source>
</evidence>
<evidence type="ECO:0000256" key="2">
    <source>
        <dbReference type="ARBA" id="ARBA00012840"/>
    </source>
</evidence>
<dbReference type="Gene3D" id="3.30.930.10">
    <property type="entry name" value="Bira Bifunctional Protein, Domain 2"/>
    <property type="match status" value="1"/>
</dbReference>
<feature type="binding site" evidence="9">
    <location>
        <begin position="345"/>
        <end position="348"/>
    </location>
    <ligand>
        <name>ATP</name>
        <dbReference type="ChEBI" id="CHEBI:30616"/>
    </ligand>
</feature>
<keyword evidence="6" id="KW-0030">Aminoacyl-tRNA synthetase</keyword>
<keyword evidence="3" id="KW-0436">Ligase</keyword>
<feature type="binding site" evidence="8">
    <location>
        <position position="259"/>
    </location>
    <ligand>
        <name>L-serine</name>
        <dbReference type="ChEBI" id="CHEBI:33384"/>
    </ligand>
</feature>
<evidence type="ECO:0000256" key="4">
    <source>
        <dbReference type="ARBA" id="ARBA00022741"/>
    </source>
</evidence>
<organism evidence="11">
    <name type="scientific">Timema tahoe</name>
    <dbReference type="NCBI Taxonomy" id="61484"/>
    <lineage>
        <taxon>Eukaryota</taxon>
        <taxon>Metazoa</taxon>
        <taxon>Ecdysozoa</taxon>
        <taxon>Arthropoda</taxon>
        <taxon>Hexapoda</taxon>
        <taxon>Insecta</taxon>
        <taxon>Pterygota</taxon>
        <taxon>Neoptera</taxon>
        <taxon>Polyneoptera</taxon>
        <taxon>Phasmatodea</taxon>
        <taxon>Timematodea</taxon>
        <taxon>Timematoidea</taxon>
        <taxon>Timematidae</taxon>
        <taxon>Timema</taxon>
    </lineage>
</organism>
<feature type="binding site" evidence="9">
    <location>
        <begin position="259"/>
        <end position="261"/>
    </location>
    <ligand>
        <name>ATP</name>
        <dbReference type="ChEBI" id="CHEBI:30616"/>
    </ligand>
</feature>
<evidence type="ECO:0000256" key="5">
    <source>
        <dbReference type="ARBA" id="ARBA00022840"/>
    </source>
</evidence>
<evidence type="ECO:0000256" key="3">
    <source>
        <dbReference type="ARBA" id="ARBA00022598"/>
    </source>
</evidence>
<dbReference type="PROSITE" id="PS50862">
    <property type="entry name" value="AA_TRNA_LIGASE_II"/>
    <property type="match status" value="1"/>
</dbReference>
<keyword evidence="5 9" id="KW-0067">ATP-binding</keyword>
<dbReference type="GO" id="GO:0004828">
    <property type="term" value="F:serine-tRNA ligase activity"/>
    <property type="evidence" value="ECO:0007669"/>
    <property type="project" value="UniProtKB-EC"/>
</dbReference>
<dbReference type="FunFam" id="3.30.930.10:FF:000078">
    <property type="entry name" value="Seryl-tRNA synthetase"/>
    <property type="match status" value="1"/>
</dbReference>
<feature type="binding site" evidence="8">
    <location>
        <position position="228"/>
    </location>
    <ligand>
        <name>L-serine</name>
        <dbReference type="ChEBI" id="CHEBI:33384"/>
    </ligand>
</feature>
<dbReference type="InterPro" id="IPR006195">
    <property type="entry name" value="aa-tRNA-synth_II"/>
</dbReference>
<sequence length="440" mass="49794">MQLTRAKVLLISICKRLFKHRTFSSHTINTINIPTPELDVEYLCNSNNICEIETNIINRKGVGDIRLVQNLSGQLQNDNINENEKHHLRVQFENEAKKIPNRSHPTLRDYGETPKIVSTKGSKKAFPFCPREFEDIAKNLNLLRTDNLGNLTGHRSYYFIGELSQMERALVNFSIQTLLQRNFHLVSVPDILPGKVVESCGMSTDGDRTQVYKLDPELHGPDLCLSGTSEMALAACLINKKLVTSQLPLKLAAVSRCFRAETSSIAEQRGIFRVHQFTKVEMFGVTSRENSEELLEEFRQIQEHNFSSLGLHFQTLDMPLYELGAPAYRKYDVEAWMAGRALFGEISSCSDCTDYQSRRLNIKYSPSGSADLVHAHTVNGTACAVPRMLIALFETYQESDGTVTIPQILQPYMKGKTKIAKQDKIPKMKLLKSKHLKNKS</sequence>
<proteinExistence type="inferred from homology"/>